<feature type="compositionally biased region" description="Low complexity" evidence="3">
    <location>
        <begin position="567"/>
        <end position="576"/>
    </location>
</feature>
<feature type="transmembrane region" description="Helical" evidence="4">
    <location>
        <begin position="136"/>
        <end position="155"/>
    </location>
</feature>
<feature type="domain" description="Band 7" evidence="5">
    <location>
        <begin position="162"/>
        <end position="318"/>
    </location>
</feature>
<keyword evidence="7" id="KW-1185">Reference proteome</keyword>
<dbReference type="PANTHER" id="PTHR10264">
    <property type="entry name" value="BAND 7 PROTEIN-RELATED"/>
    <property type="match status" value="1"/>
</dbReference>
<keyword evidence="4" id="KW-0472">Membrane</keyword>
<name>A0ABY4YVR6_9MICO</name>
<reference evidence="6" key="1">
    <citation type="submission" date="2022-06" db="EMBL/GenBank/DDBJ databases">
        <title>Ornithinimicrobium HY1793.</title>
        <authorList>
            <person name="Huang Y."/>
        </authorList>
    </citation>
    <scope>NUCLEOTIDE SEQUENCE</scope>
    <source>
        <strain evidence="6">HY1793</strain>
    </source>
</reference>
<keyword evidence="4" id="KW-1133">Transmembrane helix</keyword>
<dbReference type="Gene3D" id="3.30.479.30">
    <property type="entry name" value="Band 7 domain"/>
    <property type="match status" value="1"/>
</dbReference>
<evidence type="ECO:0000256" key="2">
    <source>
        <dbReference type="SAM" id="Coils"/>
    </source>
</evidence>
<organism evidence="6 7">
    <name type="scientific">Ornithinimicrobium faecis</name>
    <dbReference type="NCBI Taxonomy" id="2934158"/>
    <lineage>
        <taxon>Bacteria</taxon>
        <taxon>Bacillati</taxon>
        <taxon>Actinomycetota</taxon>
        <taxon>Actinomycetes</taxon>
        <taxon>Micrococcales</taxon>
        <taxon>Ornithinimicrobiaceae</taxon>
        <taxon>Ornithinimicrobium</taxon>
    </lineage>
</organism>
<feature type="compositionally biased region" description="Polar residues" evidence="3">
    <location>
        <begin position="681"/>
        <end position="691"/>
    </location>
</feature>
<feature type="compositionally biased region" description="Low complexity" evidence="3">
    <location>
        <begin position="631"/>
        <end position="644"/>
    </location>
</feature>
<evidence type="ECO:0000256" key="3">
    <source>
        <dbReference type="SAM" id="MobiDB-lite"/>
    </source>
</evidence>
<proteinExistence type="inferred from homology"/>
<dbReference type="Proteomes" id="UP001056455">
    <property type="component" value="Chromosome"/>
</dbReference>
<evidence type="ECO:0000256" key="4">
    <source>
        <dbReference type="SAM" id="Phobius"/>
    </source>
</evidence>
<evidence type="ECO:0000313" key="6">
    <source>
        <dbReference type="EMBL" id="USQ80644.1"/>
    </source>
</evidence>
<dbReference type="InterPro" id="IPR036013">
    <property type="entry name" value="Band_7/SPFH_dom_sf"/>
</dbReference>
<protein>
    <submittedName>
        <fullName evidence="6">SPFH domain-containing protein</fullName>
    </submittedName>
</protein>
<keyword evidence="4" id="KW-0812">Transmembrane</keyword>
<feature type="transmembrane region" description="Helical" evidence="4">
    <location>
        <begin position="109"/>
        <end position="130"/>
    </location>
</feature>
<dbReference type="InterPro" id="IPR043202">
    <property type="entry name" value="Band-7_stomatin-like"/>
</dbReference>
<gene>
    <name evidence="6" type="ORF">NF556_03005</name>
</gene>
<evidence type="ECO:0000256" key="1">
    <source>
        <dbReference type="ARBA" id="ARBA00008164"/>
    </source>
</evidence>
<dbReference type="PANTHER" id="PTHR10264:SF19">
    <property type="entry name" value="AT06885P-RELATED"/>
    <property type="match status" value="1"/>
</dbReference>
<evidence type="ECO:0000313" key="7">
    <source>
        <dbReference type="Proteomes" id="UP001056455"/>
    </source>
</evidence>
<dbReference type="SUPFAM" id="SSF117892">
    <property type="entry name" value="Band 7/SPFH domain"/>
    <property type="match status" value="1"/>
</dbReference>
<dbReference type="InterPro" id="IPR001107">
    <property type="entry name" value="Band_7"/>
</dbReference>
<dbReference type="EMBL" id="CP099489">
    <property type="protein sequence ID" value="USQ80644.1"/>
    <property type="molecule type" value="Genomic_DNA"/>
</dbReference>
<sequence>MSNRSQQFIDAARQVAGGADVRDVVGQSLQQAVGGNQGGGPDNGFDLNERDFPAARAEGSAAGTRINSENVSLDDAAEKLSRSHFEMGSNGPVHVITPMVMPKGRKIRAMLPVILLIIVGAVGSVVLLPFDGMTSALFGPHYWILIVLLAAFMWWRQGMVMVPEGCTALISRFGKVEAEVGPGRVTLWNPWKRVSYIVNTTREYPFNAPIRQAPTKSGVQASVDLFLQFRIVNAREFVFVLGAVSGFQDKLNNAISETTRSLIYDQEASGIYDLVGESTARLLEQLNVQFAPAVELTTANITHAEPSAQEYRMDLAAPEMIRVAKEAYTYDYELNLRKEQNEGDLNKDLASLNENLSAIQADIARYQAQMDTALERETNRANAMARQRFVESESTAHANAAMLEAQALDIRALSAALAPEILDYRYQQDLLDKMESLAQSLPQIVRVGGDAEGVDYLHIARELVGGAEHKLFSDEDMADIQSRKGDIAERVSGRKGEIEHLLQAPEATEVEILPATEPVDDPEGEQVLDQIRRSVTDEAVTAQLEEVTESGEVPGADEPAQPGSGMPTRTQPSTPQGPGGSGQEQQGRHQQQDPAQGQRQQPGQHQQQGQYQQGRGPSAPGQFPQGPPPGQHQFPGAPQGRPQGQVPPPPGQAPQGQFPPGQFPPGQFPPGQGAPRPQNPAPHTNDAQNNDVKNEGEDRG</sequence>
<keyword evidence="2" id="KW-0175">Coiled coil</keyword>
<evidence type="ECO:0000259" key="5">
    <source>
        <dbReference type="Pfam" id="PF01145"/>
    </source>
</evidence>
<feature type="coiled-coil region" evidence="2">
    <location>
        <begin position="349"/>
        <end position="376"/>
    </location>
</feature>
<dbReference type="Pfam" id="PF01145">
    <property type="entry name" value="Band_7"/>
    <property type="match status" value="1"/>
</dbReference>
<feature type="region of interest" description="Disordered" evidence="3">
    <location>
        <begin position="545"/>
        <end position="700"/>
    </location>
</feature>
<accession>A0ABY4YVR6</accession>
<comment type="similarity">
    <text evidence="1">Belongs to the band 7/mec-2 family.</text>
</comment>
<dbReference type="RefSeq" id="WP_252594019.1">
    <property type="nucleotide sequence ID" value="NZ_CP099489.1"/>
</dbReference>
<feature type="compositionally biased region" description="Low complexity" evidence="3">
    <location>
        <begin position="592"/>
        <end position="624"/>
    </location>
</feature>